<evidence type="ECO:0000256" key="1">
    <source>
        <dbReference type="SAM" id="MobiDB-lite"/>
    </source>
</evidence>
<protein>
    <recommendedName>
        <fullName evidence="4">Fucose-specific lectin</fullName>
    </recommendedName>
</protein>
<keyword evidence="3" id="KW-1185">Reference proteome</keyword>
<gene>
    <name evidence="2" type="ORF">NA56DRAFT_277043</name>
</gene>
<dbReference type="OrthoDB" id="4696326at2759"/>
<evidence type="ECO:0000313" key="3">
    <source>
        <dbReference type="Proteomes" id="UP000235672"/>
    </source>
</evidence>
<name>A0A2J6PTS9_9HELO</name>
<reference evidence="2 3" key="1">
    <citation type="submission" date="2016-05" db="EMBL/GenBank/DDBJ databases">
        <title>A degradative enzymes factory behind the ericoid mycorrhizal symbiosis.</title>
        <authorList>
            <consortium name="DOE Joint Genome Institute"/>
            <person name="Martino E."/>
            <person name="Morin E."/>
            <person name="Grelet G."/>
            <person name="Kuo A."/>
            <person name="Kohler A."/>
            <person name="Daghino S."/>
            <person name="Barry K."/>
            <person name="Choi C."/>
            <person name="Cichocki N."/>
            <person name="Clum A."/>
            <person name="Copeland A."/>
            <person name="Hainaut M."/>
            <person name="Haridas S."/>
            <person name="Labutti K."/>
            <person name="Lindquist E."/>
            <person name="Lipzen A."/>
            <person name="Khouja H.-R."/>
            <person name="Murat C."/>
            <person name="Ohm R."/>
            <person name="Olson A."/>
            <person name="Spatafora J."/>
            <person name="Veneault-Fourrey C."/>
            <person name="Henrissat B."/>
            <person name="Grigoriev I."/>
            <person name="Martin F."/>
            <person name="Perotto S."/>
        </authorList>
    </citation>
    <scope>NUCLEOTIDE SEQUENCE [LARGE SCALE GENOMIC DNA]</scope>
    <source>
        <strain evidence="2 3">UAMH 7357</strain>
    </source>
</reference>
<evidence type="ECO:0000313" key="2">
    <source>
        <dbReference type="EMBL" id="PMD17336.1"/>
    </source>
</evidence>
<dbReference type="Proteomes" id="UP000235672">
    <property type="component" value="Unassembled WGS sequence"/>
</dbReference>
<accession>A0A2J6PTS9</accession>
<sequence>MGITRPQRSTTQTSDTIPNNTLHSVASSGMFLNDGTTWNMQTFWQNTTGGINFQMSLDGKTFAPSRKVVLNIEPKVGSPLAATAEVDPDTGVVMLNLFYISGKNNISMASITCPANSVDCDTGSNSYLPTMVAPHEYTGLAAVNVGNAQDWRVYYYDEGGNVSEMAGNSSGFDMGTPIGGLALNGSDIAAVNINSMTNDINLFYVDQLTEALFTMEFKGVWSTPTTVSSQRVTSWNPTSGLGAAYSPGQDQLHVYYTGLDQGIYEFLANYVSLSNRTWLAQPGRNHIWAMADYVGADITAVG</sequence>
<dbReference type="AlphaFoldDB" id="A0A2J6PTS9"/>
<dbReference type="SUPFAM" id="SSF89372">
    <property type="entry name" value="Fucose-specific lectin"/>
    <property type="match status" value="1"/>
</dbReference>
<evidence type="ECO:0008006" key="4">
    <source>
        <dbReference type="Google" id="ProtNLM"/>
    </source>
</evidence>
<proteinExistence type="predicted"/>
<feature type="region of interest" description="Disordered" evidence="1">
    <location>
        <begin position="1"/>
        <end position="20"/>
    </location>
</feature>
<organism evidence="2 3">
    <name type="scientific">Hyaloscypha hepaticicola</name>
    <dbReference type="NCBI Taxonomy" id="2082293"/>
    <lineage>
        <taxon>Eukaryota</taxon>
        <taxon>Fungi</taxon>
        <taxon>Dikarya</taxon>
        <taxon>Ascomycota</taxon>
        <taxon>Pezizomycotina</taxon>
        <taxon>Leotiomycetes</taxon>
        <taxon>Helotiales</taxon>
        <taxon>Hyaloscyphaceae</taxon>
        <taxon>Hyaloscypha</taxon>
    </lineage>
</organism>
<dbReference type="EMBL" id="KZ613500">
    <property type="protein sequence ID" value="PMD17336.1"/>
    <property type="molecule type" value="Genomic_DNA"/>
</dbReference>
<dbReference type="Gene3D" id="2.120.10.70">
    <property type="entry name" value="Fucose-specific lectin"/>
    <property type="match status" value="1"/>
</dbReference>